<dbReference type="SUPFAM" id="SSF46565">
    <property type="entry name" value="Chaperone J-domain"/>
    <property type="match status" value="1"/>
</dbReference>
<dbReference type="EMBL" id="JABANP010000119">
    <property type="protein sequence ID" value="KAF4689631.1"/>
    <property type="molecule type" value="Genomic_DNA"/>
</dbReference>
<evidence type="ECO:0000313" key="10">
    <source>
        <dbReference type="Proteomes" id="UP000541610"/>
    </source>
</evidence>
<proteinExistence type="predicted"/>
<dbReference type="CDD" id="cd06257">
    <property type="entry name" value="DnaJ"/>
    <property type="match status" value="1"/>
</dbReference>
<evidence type="ECO:0000256" key="5">
    <source>
        <dbReference type="ARBA" id="ARBA00023136"/>
    </source>
</evidence>
<dbReference type="AlphaFoldDB" id="A0A7J6P2V3"/>
<reference evidence="9 10" key="1">
    <citation type="submission" date="2020-04" db="EMBL/GenBank/DDBJ databases">
        <title>Perkinsus olseni comparative genomics.</title>
        <authorList>
            <person name="Bogema D.R."/>
        </authorList>
    </citation>
    <scope>NUCLEOTIDE SEQUENCE [LARGE SCALE GENOMIC DNA]</scope>
    <source>
        <strain evidence="9">00978-12</strain>
    </source>
</reference>
<evidence type="ECO:0000256" key="7">
    <source>
        <dbReference type="SAM" id="Phobius"/>
    </source>
</evidence>
<feature type="transmembrane region" description="Helical" evidence="7">
    <location>
        <begin position="218"/>
        <end position="240"/>
    </location>
</feature>
<evidence type="ECO:0000256" key="4">
    <source>
        <dbReference type="ARBA" id="ARBA00022989"/>
    </source>
</evidence>
<feature type="compositionally biased region" description="Basic and acidic residues" evidence="6">
    <location>
        <begin position="89"/>
        <end position="111"/>
    </location>
</feature>
<feature type="region of interest" description="Disordered" evidence="6">
    <location>
        <begin position="183"/>
        <end position="204"/>
    </location>
</feature>
<dbReference type="InterPro" id="IPR015399">
    <property type="entry name" value="DUF1977_DnaJ-like"/>
</dbReference>
<keyword evidence="4 7" id="KW-1133">Transmembrane helix</keyword>
<name>A0A7J6P2V3_PEROL</name>
<feature type="domain" description="J" evidence="8">
    <location>
        <begin position="122"/>
        <end position="190"/>
    </location>
</feature>
<comment type="subcellular location">
    <subcellularLocation>
        <location evidence="1">Endoplasmic reticulum membrane</location>
        <topology evidence="1">Single-pass membrane protein</topology>
    </subcellularLocation>
</comment>
<feature type="compositionally biased region" description="Low complexity" evidence="6">
    <location>
        <begin position="59"/>
        <end position="80"/>
    </location>
</feature>
<keyword evidence="5 7" id="KW-0472">Membrane</keyword>
<evidence type="ECO:0000256" key="1">
    <source>
        <dbReference type="ARBA" id="ARBA00004389"/>
    </source>
</evidence>
<dbReference type="Pfam" id="PF09320">
    <property type="entry name" value="DUF1977"/>
    <property type="match status" value="1"/>
</dbReference>
<accession>A0A7J6P2V3</accession>
<evidence type="ECO:0000256" key="3">
    <source>
        <dbReference type="ARBA" id="ARBA00022824"/>
    </source>
</evidence>
<dbReference type="InterPro" id="IPR036869">
    <property type="entry name" value="J_dom_sf"/>
</dbReference>
<keyword evidence="2 7" id="KW-0812">Transmembrane</keyword>
<dbReference type="SMART" id="SM00271">
    <property type="entry name" value="DnaJ"/>
    <property type="match status" value="1"/>
</dbReference>
<dbReference type="Pfam" id="PF00226">
    <property type="entry name" value="DnaJ"/>
    <property type="match status" value="1"/>
</dbReference>
<dbReference type="PRINTS" id="PR00625">
    <property type="entry name" value="JDOMAIN"/>
</dbReference>
<dbReference type="GO" id="GO:0005789">
    <property type="term" value="C:endoplasmic reticulum membrane"/>
    <property type="evidence" value="ECO:0007669"/>
    <property type="project" value="UniProtKB-SubCell"/>
</dbReference>
<evidence type="ECO:0000313" key="9">
    <source>
        <dbReference type="EMBL" id="KAF4689631.1"/>
    </source>
</evidence>
<dbReference type="OrthoDB" id="552049at2759"/>
<organism evidence="9 10">
    <name type="scientific">Perkinsus olseni</name>
    <name type="common">Perkinsus atlanticus</name>
    <dbReference type="NCBI Taxonomy" id="32597"/>
    <lineage>
        <taxon>Eukaryota</taxon>
        <taxon>Sar</taxon>
        <taxon>Alveolata</taxon>
        <taxon>Perkinsozoa</taxon>
        <taxon>Perkinsea</taxon>
        <taxon>Perkinsida</taxon>
        <taxon>Perkinsidae</taxon>
        <taxon>Perkinsus</taxon>
    </lineage>
</organism>
<dbReference type="PROSITE" id="PS50076">
    <property type="entry name" value="DNAJ_2"/>
    <property type="match status" value="1"/>
</dbReference>
<dbReference type="InterPro" id="IPR018253">
    <property type="entry name" value="DnaJ_domain_CS"/>
</dbReference>
<evidence type="ECO:0000256" key="2">
    <source>
        <dbReference type="ARBA" id="ARBA00022692"/>
    </source>
</evidence>
<dbReference type="Gene3D" id="1.10.287.110">
    <property type="entry name" value="DnaJ domain"/>
    <property type="match status" value="1"/>
</dbReference>
<evidence type="ECO:0000259" key="8">
    <source>
        <dbReference type="PROSITE" id="PS50076"/>
    </source>
</evidence>
<dbReference type="Proteomes" id="UP000541610">
    <property type="component" value="Unassembled WGS sequence"/>
</dbReference>
<protein>
    <recommendedName>
        <fullName evidence="8">J domain-containing protein</fullName>
    </recommendedName>
</protein>
<keyword evidence="3" id="KW-0256">Endoplasmic reticulum</keyword>
<feature type="compositionally biased region" description="Basic and acidic residues" evidence="6">
    <location>
        <begin position="183"/>
        <end position="194"/>
    </location>
</feature>
<sequence length="409" mass="46756">MSIANRDEAKRCREKGVEALRSGDRDKCVRFLEKSLRMYEDPDTQSLLQKVREGKDTTTSDAETSSKSSEASKATTASGGTPDGLRHRKADEPAGKARTNKDGKSYTDEQNRLVQRVLRTEDYYQILGVDRNGNSTDVDATVKKAYRKLALKLHPDKNGAPGAEEAFKKVSKAFQCLSDEAKRRSYDQTGRDPEQSASASGRAGRADDFMTAQDIFDAFFWSTTTELTCSVVLIMAYTSLPPLQFYAQHAQHQQQYRPQRASFSFLQFLPLIMLLLVTLLANFNADNSYSHQRPKFSFNPTKSYTVQESTNDMHIKYYVPPSHSAKYPAGSNEQQRFETTVETSYVNNLLADCDFEERTMVRNIQLAKRHRSVEQLEQAKNTPRPSCDKLNRLKEKYPRQYRRSVQYWY</sequence>
<feature type="region of interest" description="Disordered" evidence="6">
    <location>
        <begin position="39"/>
        <end position="112"/>
    </location>
</feature>
<gene>
    <name evidence="9" type="ORF">FOZ60_001327</name>
</gene>
<dbReference type="InterPro" id="IPR001623">
    <property type="entry name" value="DnaJ_domain"/>
</dbReference>
<dbReference type="PROSITE" id="PS00636">
    <property type="entry name" value="DNAJ_1"/>
    <property type="match status" value="1"/>
</dbReference>
<dbReference type="PANTHER" id="PTHR43908">
    <property type="entry name" value="AT29763P-RELATED"/>
    <property type="match status" value="1"/>
</dbReference>
<feature type="transmembrane region" description="Helical" evidence="7">
    <location>
        <begin position="261"/>
        <end position="283"/>
    </location>
</feature>
<comment type="caution">
    <text evidence="9">The sequence shown here is derived from an EMBL/GenBank/DDBJ whole genome shotgun (WGS) entry which is preliminary data.</text>
</comment>
<evidence type="ECO:0000256" key="6">
    <source>
        <dbReference type="SAM" id="MobiDB-lite"/>
    </source>
</evidence>
<dbReference type="InterPro" id="IPR051100">
    <property type="entry name" value="DnaJ_subfamily_B/C"/>
</dbReference>